<comment type="cofactor">
    <cofactor evidence="1">
        <name>Mg(2+)</name>
        <dbReference type="ChEBI" id="CHEBI:18420"/>
    </cofactor>
</comment>
<accession>A0A9W4IP72</accession>
<evidence type="ECO:0000313" key="2">
    <source>
        <dbReference type="EMBL" id="CAG8345555.1"/>
    </source>
</evidence>
<dbReference type="InterPro" id="IPR005493">
    <property type="entry name" value="RraA/RraA-like"/>
</dbReference>
<reference evidence="2" key="1">
    <citation type="submission" date="2021-07" db="EMBL/GenBank/DDBJ databases">
        <authorList>
            <person name="Branca A.L. A."/>
        </authorList>
    </citation>
    <scope>NUCLEOTIDE SEQUENCE</scope>
</reference>
<feature type="binding site" evidence="1">
    <location>
        <begin position="95"/>
        <end position="98"/>
    </location>
    <ligand>
        <name>substrate</name>
    </ligand>
</feature>
<dbReference type="PANTHER" id="PTHR33254">
    <property type="entry name" value="4-HYDROXY-4-METHYL-2-OXOGLUTARATE ALDOLASE 3-RELATED"/>
    <property type="match status" value="1"/>
</dbReference>
<dbReference type="SUPFAM" id="SSF89562">
    <property type="entry name" value="RraA-like"/>
    <property type="match status" value="1"/>
</dbReference>
<dbReference type="PANTHER" id="PTHR33254:SF4">
    <property type="entry name" value="4-HYDROXY-4-METHYL-2-OXOGLUTARATE ALDOLASE 3-RELATED"/>
    <property type="match status" value="1"/>
</dbReference>
<dbReference type="Proteomes" id="UP001152649">
    <property type="component" value="Unassembled WGS sequence"/>
</dbReference>
<gene>
    <name evidence="2" type="ORF">PSALAMII_LOCUS2986</name>
</gene>
<evidence type="ECO:0008006" key="4">
    <source>
        <dbReference type="Google" id="ProtNLM"/>
    </source>
</evidence>
<dbReference type="OrthoDB" id="1476984at2759"/>
<evidence type="ECO:0000256" key="1">
    <source>
        <dbReference type="PIRSR" id="PIRSR605493-1"/>
    </source>
</evidence>
<keyword evidence="3" id="KW-1185">Reference proteome</keyword>
<feature type="binding site" evidence="1">
    <location>
        <position position="117"/>
    </location>
    <ligand>
        <name>substrate</name>
    </ligand>
</feature>
<sequence length="217" mass="23778">MDADFQLQDLKHFTTCDIGDALVKLNYPFGGFLDGLTMYSPSERETRIYGRAVTVKMVEMNSSGPKPSVHFADCNKAGHIMYIQQPKGMNSACWGGLMSTRANKVGGCGVIVDGRIRDIQEHKDLNFPVFARSTSILGSGSFTRASEINVSLQYKEELWVHPGDILVGDQDGVVVVPQSLVAQVVALCQERADVDKKIIAALQSGREMGEAIQLLRK</sequence>
<proteinExistence type="predicted"/>
<organism evidence="2 3">
    <name type="scientific">Penicillium salamii</name>
    <dbReference type="NCBI Taxonomy" id="1612424"/>
    <lineage>
        <taxon>Eukaryota</taxon>
        <taxon>Fungi</taxon>
        <taxon>Dikarya</taxon>
        <taxon>Ascomycota</taxon>
        <taxon>Pezizomycotina</taxon>
        <taxon>Eurotiomycetes</taxon>
        <taxon>Eurotiomycetidae</taxon>
        <taxon>Eurotiales</taxon>
        <taxon>Aspergillaceae</taxon>
        <taxon>Penicillium</taxon>
    </lineage>
</organism>
<dbReference type="EMBL" id="CAJVPG010000111">
    <property type="protein sequence ID" value="CAG8345555.1"/>
    <property type="molecule type" value="Genomic_DNA"/>
</dbReference>
<evidence type="ECO:0000313" key="3">
    <source>
        <dbReference type="Proteomes" id="UP001152649"/>
    </source>
</evidence>
<comment type="caution">
    <text evidence="2">The sequence shown here is derived from an EMBL/GenBank/DDBJ whole genome shotgun (WGS) entry which is preliminary data.</text>
</comment>
<dbReference type="GO" id="GO:0008948">
    <property type="term" value="F:oxaloacetate decarboxylase activity"/>
    <property type="evidence" value="ECO:0007669"/>
    <property type="project" value="TreeGrafter"/>
</dbReference>
<dbReference type="GO" id="GO:0046872">
    <property type="term" value="F:metal ion binding"/>
    <property type="evidence" value="ECO:0007669"/>
    <property type="project" value="UniProtKB-KW"/>
</dbReference>
<dbReference type="Pfam" id="PF03737">
    <property type="entry name" value="RraA-like"/>
    <property type="match status" value="1"/>
</dbReference>
<dbReference type="InterPro" id="IPR036704">
    <property type="entry name" value="RraA/RraA-like_sf"/>
</dbReference>
<protein>
    <recommendedName>
        <fullName evidence="4">RraA-like protein</fullName>
    </recommendedName>
</protein>
<dbReference type="Gene3D" id="3.50.30.40">
    <property type="entry name" value="Ribonuclease E inhibitor RraA/RraA-like"/>
    <property type="match status" value="1"/>
</dbReference>
<dbReference type="AlphaFoldDB" id="A0A9W4IP72"/>
<feature type="binding site" evidence="1">
    <location>
        <position position="118"/>
    </location>
    <ligand>
        <name>Mg(2+)</name>
        <dbReference type="ChEBI" id="CHEBI:18420"/>
    </ligand>
</feature>
<keyword evidence="1" id="KW-0479">Metal-binding</keyword>
<keyword evidence="1" id="KW-0460">Magnesium</keyword>
<dbReference type="CDD" id="cd16841">
    <property type="entry name" value="RraA_family"/>
    <property type="match status" value="1"/>
</dbReference>
<dbReference type="GO" id="GO:0047443">
    <property type="term" value="F:4-hydroxy-4-methyl-2-oxoglutarate aldolase activity"/>
    <property type="evidence" value="ECO:0007669"/>
    <property type="project" value="TreeGrafter"/>
</dbReference>
<name>A0A9W4IP72_9EURO</name>